<accession>A0A5C6LAJ2</accession>
<reference evidence="5 7" key="4">
    <citation type="submission" date="2019-08" db="EMBL/GenBank/DDBJ databases">
        <title>Genome sequencing of Bacteroides fragilis Sample_iSURF_9.</title>
        <authorList>
            <person name="Chandler J.E."/>
            <person name="Ruoff K.L."/>
            <person name="Price C.E."/>
            <person name="Valls R.A."/>
            <person name="O'Toole G.A."/>
        </authorList>
    </citation>
    <scope>NUCLEOTIDE SEQUENCE [LARGE SCALE GENOMIC DNA]</scope>
    <source>
        <strain evidence="5 7">CFPLTA004_1B</strain>
    </source>
</reference>
<protein>
    <submittedName>
        <fullName evidence="5">Uncharacterized protein</fullName>
    </submittedName>
</protein>
<evidence type="ECO:0000313" key="8">
    <source>
        <dbReference type="Proteomes" id="UP000429838"/>
    </source>
</evidence>
<evidence type="ECO:0000313" key="9">
    <source>
        <dbReference type="Proteomes" id="UP000479773"/>
    </source>
</evidence>
<name>A0A5C6LAJ2_BACFG</name>
<evidence type="ECO:0000313" key="3">
    <source>
        <dbReference type="EMBL" id="MCZ2688706.1"/>
    </source>
</evidence>
<evidence type="ECO:0000313" key="5">
    <source>
        <dbReference type="EMBL" id="TWV74793.1"/>
    </source>
</evidence>
<evidence type="ECO:0000313" key="6">
    <source>
        <dbReference type="Proteomes" id="UP000036847"/>
    </source>
</evidence>
<organism evidence="5 7">
    <name type="scientific">Bacteroides fragilis</name>
    <dbReference type="NCBI Taxonomy" id="817"/>
    <lineage>
        <taxon>Bacteria</taxon>
        <taxon>Pseudomonadati</taxon>
        <taxon>Bacteroidota</taxon>
        <taxon>Bacteroidia</taxon>
        <taxon>Bacteroidales</taxon>
        <taxon>Bacteroidaceae</taxon>
        <taxon>Bacteroides</taxon>
    </lineage>
</organism>
<dbReference type="EMBL" id="VWAQ01000004">
    <property type="protein sequence ID" value="KAA5208960.1"/>
    <property type="molecule type" value="Genomic_DNA"/>
</dbReference>
<dbReference type="Proteomes" id="UP000036847">
    <property type="component" value="Chromosome"/>
</dbReference>
<dbReference type="Proteomes" id="UP000429838">
    <property type="component" value="Unassembled WGS sequence"/>
</dbReference>
<dbReference type="Proteomes" id="UP000318041">
    <property type="component" value="Unassembled WGS sequence"/>
</dbReference>
<reference evidence="4 6" key="3">
    <citation type="submission" date="2019-03" db="EMBL/GenBank/DDBJ databases">
        <title>Complete genome assembly of MDR B. fragilis.</title>
        <authorList>
            <person name="Sydenham T.V."/>
            <person name="Hasman H."/>
            <person name="Justesen U.S."/>
        </authorList>
    </citation>
    <scope>NUCLEOTIDE SEQUENCE [LARGE SCALE GENOMIC DNA]</scope>
    <source>
        <strain evidence="4 6">DCMSKEJBY0001B</strain>
    </source>
</reference>
<dbReference type="AlphaFoldDB" id="A0A5C6LAJ2"/>
<reference evidence="8 9" key="2">
    <citation type="journal article" date="2019" name="Nat. Med.">
        <title>A library of human gut bacterial isolates paired with longitudinal multiomics data enables mechanistic microbiome research.</title>
        <authorList>
            <person name="Poyet M."/>
            <person name="Groussin M."/>
            <person name="Gibbons S.M."/>
            <person name="Avila-Pacheco J."/>
            <person name="Jiang X."/>
            <person name="Kearney S.M."/>
            <person name="Perrotta A.R."/>
            <person name="Berdy B."/>
            <person name="Zhao S."/>
            <person name="Lieberman T.D."/>
            <person name="Swanson P.K."/>
            <person name="Smith M."/>
            <person name="Roesemann S."/>
            <person name="Alexander J.E."/>
            <person name="Rich S.A."/>
            <person name="Livny J."/>
            <person name="Vlamakis H."/>
            <person name="Clish C."/>
            <person name="Bullock K."/>
            <person name="Deik A."/>
            <person name="Scott J."/>
            <person name="Pierce K.A."/>
            <person name="Xavier R.J."/>
            <person name="Alm E.J."/>
        </authorList>
    </citation>
    <scope>NUCLEOTIDE SEQUENCE [LARGE SCALE GENOMIC DNA]</scope>
    <source>
        <strain evidence="2 8">BIOML-A1</strain>
        <strain evidence="1 9">BIOML-A106</strain>
    </source>
</reference>
<reference evidence="3" key="5">
    <citation type="submission" date="2022-12" db="EMBL/GenBank/DDBJ databases">
        <title>Development of a Multilocus Sequence Typing Scheme for Bacteroides fragilis Based on Whole Genome Sequencing Data and Clinical Application.</title>
        <authorList>
            <person name="Nielsen F.D."/>
            <person name="Justesen U.S."/>
        </authorList>
    </citation>
    <scope>NUCLEOTIDE SEQUENCE</scope>
    <source>
        <strain evidence="3">BF_AM_ODE_DK_2015_4</strain>
    </source>
</reference>
<evidence type="ECO:0000313" key="7">
    <source>
        <dbReference type="Proteomes" id="UP000318041"/>
    </source>
</evidence>
<dbReference type="EMBL" id="JAPTZU010000008">
    <property type="protein sequence ID" value="MCZ2688706.1"/>
    <property type="molecule type" value="Genomic_DNA"/>
</dbReference>
<dbReference type="RefSeq" id="WP_025813736.1">
    <property type="nucleotide sequence ID" value="NZ_CP036546.1"/>
</dbReference>
<reference evidence="4" key="1">
    <citation type="book" date="2014" name="THE 24TH EUROPEAN CONGRESS OF CLINICAL MICROBIOLOGY AND INFECTIOUS DISEASES" publisher="ECCMID 2014" city="Barcelona, Spain">
        <title>Identification of resistance genes in three multidrug-resistant Bacteroides fragilis isolates by whole genome sequencing.</title>
        <editorList>
            <person name="Unknown"/>
            <person name="A."/>
        </editorList>
        <authorList>
            <person name="Sydenham T.V."/>
            <person name="Hasman H."/>
            <person name="Wang M."/>
            <person name="Soki J."/>
            <person name="Nagy E."/>
            <person name="Justesen U.S."/>
        </authorList>
    </citation>
    <scope>NUCLEOTIDE SEQUENCE</scope>
    <source>
        <strain evidence="4">DCMSKEJBY0001B</strain>
    </source>
</reference>
<dbReference type="Proteomes" id="UP001079672">
    <property type="component" value="Unassembled WGS sequence"/>
</dbReference>
<gene>
    <name evidence="4" type="ORF">EC80_001315</name>
    <name evidence="2" type="ORF">F2Z25_06190</name>
    <name evidence="1" type="ORF">F3B44_07680</name>
    <name evidence="5" type="ORF">FSA08_09330</name>
    <name evidence="3" type="ORF">O1433_14495</name>
</gene>
<proteinExistence type="predicted"/>
<evidence type="ECO:0000313" key="2">
    <source>
        <dbReference type="EMBL" id="KAA5208960.1"/>
    </source>
</evidence>
<dbReference type="EMBL" id="VOHY01000006">
    <property type="protein sequence ID" value="TWV74793.1"/>
    <property type="molecule type" value="Genomic_DNA"/>
</dbReference>
<dbReference type="EMBL" id="CP036546">
    <property type="protein sequence ID" value="QCQ43599.1"/>
    <property type="molecule type" value="Genomic_DNA"/>
</dbReference>
<sequence length="79" mass="9275">MALTRGKPVTKFAPCPINLHRGWMRVKSVRSTHFPLNHPELVLWIPFSCVPLNWVRLCRTFPRLSSFGVRQGYEREAKR</sequence>
<dbReference type="EMBL" id="VWEQ01000005">
    <property type="protein sequence ID" value="KAA4754045.1"/>
    <property type="molecule type" value="Genomic_DNA"/>
</dbReference>
<evidence type="ECO:0000313" key="4">
    <source>
        <dbReference type="EMBL" id="QCQ43599.1"/>
    </source>
</evidence>
<dbReference type="Proteomes" id="UP000479773">
    <property type="component" value="Unassembled WGS sequence"/>
</dbReference>
<evidence type="ECO:0000313" key="1">
    <source>
        <dbReference type="EMBL" id="KAA4754045.1"/>
    </source>
</evidence>